<keyword evidence="5" id="KW-1003">Cell membrane</keyword>
<dbReference type="CDD" id="cd01672">
    <property type="entry name" value="TMPK"/>
    <property type="match status" value="1"/>
</dbReference>
<feature type="domain" description="Thymidylate kinase-like" evidence="16">
    <location>
        <begin position="521"/>
        <end position="711"/>
    </location>
</feature>
<comment type="function">
    <text evidence="12 13">Phosphorylation of dTMP to form dTDP in both de novo and salvage pathways of dTTP synthesis.</text>
</comment>
<dbReference type="SUPFAM" id="SSF103473">
    <property type="entry name" value="MFS general substrate transporter"/>
    <property type="match status" value="1"/>
</dbReference>
<feature type="transmembrane region" description="Helical" evidence="15">
    <location>
        <begin position="362"/>
        <end position="381"/>
    </location>
</feature>
<dbReference type="SUPFAM" id="SSF52540">
    <property type="entry name" value="P-loop containing nucleoside triphosphate hydrolases"/>
    <property type="match status" value="1"/>
</dbReference>
<dbReference type="FunFam" id="3.40.50.300:FF:000225">
    <property type="entry name" value="Thymidylate kinase"/>
    <property type="match status" value="1"/>
</dbReference>
<dbReference type="PANTHER" id="PTHR10344">
    <property type="entry name" value="THYMIDYLATE KINASE"/>
    <property type="match status" value="1"/>
</dbReference>
<dbReference type="InterPro" id="IPR027417">
    <property type="entry name" value="P-loop_NTPase"/>
</dbReference>
<dbReference type="GO" id="GO:0004798">
    <property type="term" value="F:dTMP kinase activity"/>
    <property type="evidence" value="ECO:0007669"/>
    <property type="project" value="UniProtKB-UniRule"/>
</dbReference>
<feature type="region of interest" description="Disordered" evidence="14">
    <location>
        <begin position="724"/>
        <end position="834"/>
    </location>
</feature>
<feature type="transmembrane region" description="Helical" evidence="15">
    <location>
        <begin position="91"/>
        <end position="115"/>
    </location>
</feature>
<feature type="transmembrane region" description="Helical" evidence="15">
    <location>
        <begin position="330"/>
        <end position="350"/>
    </location>
</feature>
<feature type="compositionally biased region" description="Low complexity" evidence="14">
    <location>
        <begin position="21"/>
        <end position="36"/>
    </location>
</feature>
<dbReference type="EMBL" id="JADBEB010000001">
    <property type="protein sequence ID" value="MBE1485573.1"/>
    <property type="molecule type" value="Genomic_DNA"/>
</dbReference>
<evidence type="ECO:0000256" key="11">
    <source>
        <dbReference type="ARBA" id="ARBA00048743"/>
    </source>
</evidence>
<feature type="transmembrane region" description="Helical" evidence="15">
    <location>
        <begin position="150"/>
        <end position="172"/>
    </location>
</feature>
<feature type="transmembrane region" description="Helical" evidence="15">
    <location>
        <begin position="122"/>
        <end position="144"/>
    </location>
</feature>
<keyword evidence="4" id="KW-0813">Transport</keyword>
<evidence type="ECO:0000313" key="18">
    <source>
        <dbReference type="Proteomes" id="UP000649753"/>
    </source>
</evidence>
<comment type="caution">
    <text evidence="17">The sequence shown here is derived from an EMBL/GenBank/DDBJ whole genome shotgun (WGS) entry which is preliminary data.</text>
</comment>
<dbReference type="GO" id="GO:0005829">
    <property type="term" value="C:cytosol"/>
    <property type="evidence" value="ECO:0007669"/>
    <property type="project" value="TreeGrafter"/>
</dbReference>
<dbReference type="Pfam" id="PF02223">
    <property type="entry name" value="Thymidylate_kin"/>
    <property type="match status" value="1"/>
</dbReference>
<dbReference type="GO" id="GO:0006233">
    <property type="term" value="P:dTDP biosynthetic process"/>
    <property type="evidence" value="ECO:0007669"/>
    <property type="project" value="InterPro"/>
</dbReference>
<comment type="catalytic activity">
    <reaction evidence="11 13">
        <text>dTMP + ATP = dTDP + ADP</text>
        <dbReference type="Rhea" id="RHEA:13517"/>
        <dbReference type="ChEBI" id="CHEBI:30616"/>
        <dbReference type="ChEBI" id="CHEBI:58369"/>
        <dbReference type="ChEBI" id="CHEBI:63528"/>
        <dbReference type="ChEBI" id="CHEBI:456216"/>
        <dbReference type="EC" id="2.7.4.9"/>
    </reaction>
</comment>
<dbReference type="HAMAP" id="MF_00165">
    <property type="entry name" value="Thymidylate_kinase"/>
    <property type="match status" value="1"/>
</dbReference>
<sequence length="834" mass="87032">MTGGVRRGTAIDEKDSGTGRGAPPSGTSTPAPATSPVDRTGYQALRSVLRIRPFRRLWLVLGAASFGDWLGLLATSVFASSQVTGDTAKGLAFGGVIAVRLLPALVLGPVAGVLADRFDRRITMVICDLLRFVLFASIPLAALLDIGGGLVVGWAAVATFLIEAVTLIWIPAKEAAVPNLIPRSRLEVANQLTLITTYGLTPVLAAVGAAVLDRSVRAASGGPPQGLADPTQLALYFNSLSRLATALVVFFGIREISGRRGRRESVEQAAGQAERVEQSMLRQFVDGWRFIGKTPLVRGLVLGIFGAFAGGGVVIGTANFFTKSLAAGEAAFYLLFGSIFLGLSLGIGLGPMIVREMSRRRWFGMSIVLASASVLVLAGSIHLSMAILGAVLVGAGAGMAFLAGTTLLGGEIPDEMRGRVFAVVQTGTRLVLILAISVSSLLVGVGGSWQLRIADLGISVSSTRLLLLVAGAAGIFTGIKAFRQMDDKPGVPVLPDLWGSIRGRPLFPAEPFASSGAFVVFEGGEGAGKSTQVGRLAEALRQHRREVLTTREPGATGVGEQIRGLVLGRETGPDSLAPRAEALLYAADRAHHVATVVRPALARGAVVISDRYVDSSLAYQGAGRTLPVEEISWLSSWATGGLKPDLVVLLDVEPRTGLARVGSRGGDPDRLEAESISFHDRVRDAFLDLAAADPKRYLVLDASRPADEIAAAVADRVTGMLADPETTVHPEPARPPDTSTQPKLSEAELRDDVDLSTGAARSAEVERSAEAGRVHHDQPAPGGGDRSGSDGDDPTSQARLVGRPGRAPGDSVDGASGRERTGGSAGGVELERHP</sequence>
<evidence type="ECO:0000256" key="15">
    <source>
        <dbReference type="SAM" id="Phobius"/>
    </source>
</evidence>
<evidence type="ECO:0000256" key="1">
    <source>
        <dbReference type="ARBA" id="ARBA00009776"/>
    </source>
</evidence>
<dbReference type="Gene3D" id="3.40.50.300">
    <property type="entry name" value="P-loop containing nucleotide triphosphate hydrolases"/>
    <property type="match status" value="1"/>
</dbReference>
<dbReference type="InterPro" id="IPR010290">
    <property type="entry name" value="TM_effector"/>
</dbReference>
<feature type="transmembrane region" description="Helical" evidence="15">
    <location>
        <begin position="232"/>
        <end position="253"/>
    </location>
</feature>
<evidence type="ECO:0000256" key="10">
    <source>
        <dbReference type="ARBA" id="ARBA00022840"/>
    </source>
</evidence>
<dbReference type="CDD" id="cd06173">
    <property type="entry name" value="MFS_MefA_like"/>
    <property type="match status" value="1"/>
</dbReference>
<keyword evidence="8 13" id="KW-0547">Nucleotide-binding</keyword>
<evidence type="ECO:0000256" key="4">
    <source>
        <dbReference type="ARBA" id="ARBA00022448"/>
    </source>
</evidence>
<dbReference type="GO" id="GO:0006235">
    <property type="term" value="P:dTTP biosynthetic process"/>
    <property type="evidence" value="ECO:0007669"/>
    <property type="project" value="UniProtKB-UniRule"/>
</dbReference>
<evidence type="ECO:0000256" key="8">
    <source>
        <dbReference type="ARBA" id="ARBA00022741"/>
    </source>
</evidence>
<feature type="region of interest" description="Disordered" evidence="14">
    <location>
        <begin position="1"/>
        <end position="38"/>
    </location>
</feature>
<dbReference type="GO" id="GO:0005524">
    <property type="term" value="F:ATP binding"/>
    <property type="evidence" value="ECO:0007669"/>
    <property type="project" value="UniProtKB-UniRule"/>
</dbReference>
<evidence type="ECO:0000256" key="7">
    <source>
        <dbReference type="ARBA" id="ARBA00022727"/>
    </source>
</evidence>
<dbReference type="GO" id="GO:0006227">
    <property type="term" value="P:dUDP biosynthetic process"/>
    <property type="evidence" value="ECO:0007669"/>
    <property type="project" value="TreeGrafter"/>
</dbReference>
<dbReference type="PROSITE" id="PS01331">
    <property type="entry name" value="THYMIDYLATE_KINASE"/>
    <property type="match status" value="1"/>
</dbReference>
<keyword evidence="9 13" id="KW-0418">Kinase</keyword>
<dbReference type="AlphaFoldDB" id="A0A927M500"/>
<organism evidence="17 18">
    <name type="scientific">Plantactinospora soyae</name>
    <dbReference type="NCBI Taxonomy" id="1544732"/>
    <lineage>
        <taxon>Bacteria</taxon>
        <taxon>Bacillati</taxon>
        <taxon>Actinomycetota</taxon>
        <taxon>Actinomycetes</taxon>
        <taxon>Micromonosporales</taxon>
        <taxon>Micromonosporaceae</taxon>
        <taxon>Plantactinospora</taxon>
    </lineage>
</organism>
<dbReference type="NCBIfam" id="TIGR00041">
    <property type="entry name" value="DTMP_kinase"/>
    <property type="match status" value="1"/>
</dbReference>
<reference evidence="17" key="1">
    <citation type="submission" date="2020-10" db="EMBL/GenBank/DDBJ databases">
        <title>Sequencing the genomes of 1000 actinobacteria strains.</title>
        <authorList>
            <person name="Klenk H.-P."/>
        </authorList>
    </citation>
    <scope>NUCLEOTIDE SEQUENCE</scope>
    <source>
        <strain evidence="17">DSM 46832</strain>
    </source>
</reference>
<evidence type="ECO:0000256" key="9">
    <source>
        <dbReference type="ARBA" id="ARBA00022777"/>
    </source>
</evidence>
<dbReference type="Pfam" id="PF05977">
    <property type="entry name" value="MFS_3"/>
    <property type="match status" value="1"/>
</dbReference>
<dbReference type="Gene3D" id="1.20.1250.20">
    <property type="entry name" value="MFS general substrate transporter like domains"/>
    <property type="match status" value="1"/>
</dbReference>
<keyword evidence="15" id="KW-0472">Membrane</keyword>
<evidence type="ECO:0000256" key="14">
    <source>
        <dbReference type="SAM" id="MobiDB-lite"/>
    </source>
</evidence>
<evidence type="ECO:0000256" key="12">
    <source>
        <dbReference type="ARBA" id="ARBA00057735"/>
    </source>
</evidence>
<feature type="transmembrane region" description="Helical" evidence="15">
    <location>
        <begin position="299"/>
        <end position="318"/>
    </location>
</feature>
<dbReference type="InterPro" id="IPR018095">
    <property type="entry name" value="Thymidylate_kin_CS"/>
</dbReference>
<gene>
    <name evidence="13" type="primary">tmk</name>
    <name evidence="17" type="ORF">H4W31_001211</name>
</gene>
<dbReference type="InterPro" id="IPR018094">
    <property type="entry name" value="Thymidylate_kinase"/>
</dbReference>
<dbReference type="PANTHER" id="PTHR10344:SF4">
    <property type="entry name" value="UMP-CMP KINASE 2, MITOCHONDRIAL"/>
    <property type="match status" value="1"/>
</dbReference>
<accession>A0A927M500</accession>
<feature type="transmembrane region" description="Helical" evidence="15">
    <location>
        <begin position="430"/>
        <end position="451"/>
    </location>
</feature>
<proteinExistence type="inferred from homology"/>
<dbReference type="InterPro" id="IPR036259">
    <property type="entry name" value="MFS_trans_sf"/>
</dbReference>
<keyword evidence="18" id="KW-1185">Reference proteome</keyword>
<feature type="transmembrane region" description="Helical" evidence="15">
    <location>
        <begin position="192"/>
        <end position="212"/>
    </location>
</feature>
<evidence type="ECO:0000256" key="13">
    <source>
        <dbReference type="HAMAP-Rule" id="MF_00165"/>
    </source>
</evidence>
<evidence type="ECO:0000256" key="6">
    <source>
        <dbReference type="ARBA" id="ARBA00022679"/>
    </source>
</evidence>
<feature type="binding site" evidence="13">
    <location>
        <begin position="523"/>
        <end position="530"/>
    </location>
    <ligand>
        <name>ATP</name>
        <dbReference type="ChEBI" id="CHEBI:30616"/>
    </ligand>
</feature>
<name>A0A927M500_9ACTN</name>
<keyword evidence="10 13" id="KW-0067">ATP-binding</keyword>
<keyword evidence="15" id="KW-1133">Transmembrane helix</keyword>
<evidence type="ECO:0000256" key="3">
    <source>
        <dbReference type="ARBA" id="ARBA00017144"/>
    </source>
</evidence>
<dbReference type="EC" id="2.7.4.9" evidence="2 13"/>
<comment type="similarity">
    <text evidence="1 13">Belongs to the thymidylate kinase family.</text>
</comment>
<keyword evidence="7 13" id="KW-0545">Nucleotide biosynthesis</keyword>
<evidence type="ECO:0000313" key="17">
    <source>
        <dbReference type="EMBL" id="MBE1485573.1"/>
    </source>
</evidence>
<dbReference type="Proteomes" id="UP000649753">
    <property type="component" value="Unassembled WGS sequence"/>
</dbReference>
<feature type="transmembrane region" description="Helical" evidence="15">
    <location>
        <begin position="387"/>
        <end position="409"/>
    </location>
</feature>
<feature type="compositionally biased region" description="Basic and acidic residues" evidence="14">
    <location>
        <begin position="763"/>
        <end position="778"/>
    </location>
</feature>
<protein>
    <recommendedName>
        <fullName evidence="3 13">Thymidylate kinase</fullName>
        <ecNumber evidence="2 13">2.7.4.9</ecNumber>
    </recommendedName>
    <alternativeName>
        <fullName evidence="13">dTMP kinase</fullName>
    </alternativeName>
</protein>
<keyword evidence="15" id="KW-0812">Transmembrane</keyword>
<evidence type="ECO:0000256" key="5">
    <source>
        <dbReference type="ARBA" id="ARBA00022475"/>
    </source>
</evidence>
<evidence type="ECO:0000259" key="16">
    <source>
        <dbReference type="Pfam" id="PF02223"/>
    </source>
</evidence>
<evidence type="ECO:0000256" key="2">
    <source>
        <dbReference type="ARBA" id="ARBA00012980"/>
    </source>
</evidence>
<keyword evidence="6 13" id="KW-0808">Transferase</keyword>
<dbReference type="InterPro" id="IPR039430">
    <property type="entry name" value="Thymidylate_kin-like_dom"/>
</dbReference>
<feature type="transmembrane region" description="Helical" evidence="15">
    <location>
        <begin position="57"/>
        <end position="79"/>
    </location>
</feature>